<dbReference type="Pfam" id="PF01230">
    <property type="entry name" value="HIT"/>
    <property type="match status" value="1"/>
</dbReference>
<dbReference type="PRINTS" id="PR00332">
    <property type="entry name" value="HISTRIAD"/>
</dbReference>
<dbReference type="Gene3D" id="3.30.428.10">
    <property type="entry name" value="HIT-like"/>
    <property type="match status" value="1"/>
</dbReference>
<feature type="domain" description="HIT" evidence="4">
    <location>
        <begin position="9"/>
        <end position="114"/>
    </location>
</feature>
<reference evidence="5 6" key="1">
    <citation type="submission" date="2020-09" db="EMBL/GenBank/DDBJ databases">
        <title>Genomic characterization of a novel Parvarchaeota family in acid mine drainage sediments.</title>
        <authorList>
            <person name="Luo Z.-H."/>
        </authorList>
    </citation>
    <scope>NUCLEOTIDE SEQUENCE [LARGE SCALE GENOMIC DNA]</scope>
    <source>
        <strain evidence="5">TL1-5_bins.178</strain>
    </source>
</reference>
<organism evidence="5 6">
    <name type="scientific">Candidatus Acidifodinimicrobium mancum</name>
    <dbReference type="NCBI Taxonomy" id="2898728"/>
    <lineage>
        <taxon>Archaea</taxon>
        <taxon>Candidatus Parvarchaeota</taxon>
        <taxon>Candidatus Acidifodinimicrobiaceae</taxon>
        <taxon>Candidatus Acidifodinimicrobium</taxon>
    </lineage>
</organism>
<name>A0A8T3V043_9ARCH</name>
<dbReference type="Proteomes" id="UP000763484">
    <property type="component" value="Unassembled WGS sequence"/>
</dbReference>
<dbReference type="PANTHER" id="PTHR46648:SF1">
    <property type="entry name" value="ADENOSINE 5'-MONOPHOSPHORAMIDASE HNT1"/>
    <property type="match status" value="1"/>
</dbReference>
<dbReference type="PROSITE" id="PS51084">
    <property type="entry name" value="HIT_2"/>
    <property type="match status" value="1"/>
</dbReference>
<dbReference type="InterPro" id="IPR001310">
    <property type="entry name" value="Histidine_triad_HIT"/>
</dbReference>
<dbReference type="GO" id="GO:0003824">
    <property type="term" value="F:catalytic activity"/>
    <property type="evidence" value="ECO:0007669"/>
    <property type="project" value="InterPro"/>
</dbReference>
<protein>
    <submittedName>
        <fullName evidence="5">HIT domain-containing protein</fullName>
    </submittedName>
</protein>
<feature type="short sequence motif" description="Histidine triad motif" evidence="2 3">
    <location>
        <begin position="99"/>
        <end position="103"/>
    </location>
</feature>
<dbReference type="PANTHER" id="PTHR46648">
    <property type="entry name" value="HIT FAMILY PROTEIN 1"/>
    <property type="match status" value="1"/>
</dbReference>
<gene>
    <name evidence="5" type="ORF">IHE50_00040</name>
</gene>
<evidence type="ECO:0000256" key="3">
    <source>
        <dbReference type="PROSITE-ProRule" id="PRU00464"/>
    </source>
</evidence>
<dbReference type="EMBL" id="JADFAQ010000001">
    <property type="protein sequence ID" value="MBE5727798.1"/>
    <property type="molecule type" value="Genomic_DNA"/>
</dbReference>
<proteinExistence type="predicted"/>
<evidence type="ECO:0000256" key="1">
    <source>
        <dbReference type="PIRSR" id="PIRSR601310-1"/>
    </source>
</evidence>
<dbReference type="InterPro" id="IPR036265">
    <property type="entry name" value="HIT-like_sf"/>
</dbReference>
<evidence type="ECO:0000259" key="4">
    <source>
        <dbReference type="PROSITE" id="PS51084"/>
    </source>
</evidence>
<evidence type="ECO:0000313" key="5">
    <source>
        <dbReference type="EMBL" id="MBE5727798.1"/>
    </source>
</evidence>
<dbReference type="GO" id="GO:0009117">
    <property type="term" value="P:nucleotide metabolic process"/>
    <property type="evidence" value="ECO:0007669"/>
    <property type="project" value="TreeGrafter"/>
</dbReference>
<comment type="caution">
    <text evidence="5">The sequence shown here is derived from an EMBL/GenBank/DDBJ whole genome shotgun (WGS) entry which is preliminary data.</text>
</comment>
<dbReference type="InterPro" id="IPR011146">
    <property type="entry name" value="HIT-like"/>
</dbReference>
<accession>A0A8T3V043</accession>
<evidence type="ECO:0000313" key="6">
    <source>
        <dbReference type="Proteomes" id="UP000763484"/>
    </source>
</evidence>
<evidence type="ECO:0000256" key="2">
    <source>
        <dbReference type="PIRSR" id="PIRSR601310-3"/>
    </source>
</evidence>
<sequence length="143" mass="16399">MPMDDKPCVFCEIARGSERENVVFEDEKTIAFLDKRPVYHGHCIIIPKEHYETLMDLPDDVTLALFKNTKRLSKAVMTAMEADGILNIINNIVSQSIPHLHVHVIPRKIGDGLRGFMWPKRPYKDEAEKLETARKIKEAMKGL</sequence>
<dbReference type="SUPFAM" id="SSF54197">
    <property type="entry name" value="HIT-like"/>
    <property type="match status" value="1"/>
</dbReference>
<feature type="active site" description="Tele-AMP-histidine intermediate" evidence="1">
    <location>
        <position position="101"/>
    </location>
</feature>
<dbReference type="AlphaFoldDB" id="A0A8T3V043"/>